<protein>
    <submittedName>
        <fullName evidence="2">Uncharacterized protein</fullName>
    </submittedName>
</protein>
<feature type="region of interest" description="Disordered" evidence="1">
    <location>
        <begin position="244"/>
        <end position="279"/>
    </location>
</feature>
<gene>
    <name evidence="2" type="ORF">AKO1_003724</name>
</gene>
<dbReference type="EMBL" id="JAOPGA020000407">
    <property type="protein sequence ID" value="KAL0478478.1"/>
    <property type="molecule type" value="Genomic_DNA"/>
</dbReference>
<sequence length="589" mass="66179">MKQPTTQSPYRQLFPTRSIMNNTPASIMHHNMAVNAAAVAQQQQSNNVASFGIVSPAAASSNNRSSLVSPVVIRKPQKHSTNGTNGSLVVTSPTNGLGLIRTNVPTTPHIVSGLSTHNKQLLSQLYEFPTVDQAIQVFAQSIRDQGNNTHNKPSTSKANNSKVNDLYKAAVQELLDHKVVSNLEELRALCVQCMDESSLSSFTNEHPRLQQAVNDLILLDLYYYYKLFHKYTYRAIKKVSKTIDPKSKSSSSSSSSLQRRSIGDSIGNGDLSKTKRGSLSRSTFGDAKAINIDKQQEDRSKKFKSVAMILKDAAHYMYVNHNTPFERIMYEPNHDDRAYIRNRVTNLCEFIVEETFALANSMLLDAQKQFHRFTSSLQHVDMYGQEVGKCATCALKEKRLKVVKNTISCFVQSLNFVERLLNVDPNNAVYSNMVMRDRFSFGANNAEETIHSPLSPNSQRTLEEKHLLMIVDDDNGNSFIDQCFPIDGSVTLVNLSEEDSLKSAQLMWQGEEANVVNQQKEVMMQKLTNVLRDNVTQKNFIKLCDECSDLLKYLRKQEKTIKNSHLNHHHDQMSSTGSVVSDVIIDMSK</sequence>
<evidence type="ECO:0000313" key="3">
    <source>
        <dbReference type="Proteomes" id="UP001431209"/>
    </source>
</evidence>
<evidence type="ECO:0000313" key="2">
    <source>
        <dbReference type="EMBL" id="KAL0478478.1"/>
    </source>
</evidence>
<reference evidence="2 3" key="1">
    <citation type="submission" date="2024-03" db="EMBL/GenBank/DDBJ databases">
        <title>The Acrasis kona genome and developmental transcriptomes reveal deep origins of eukaryotic multicellular pathways.</title>
        <authorList>
            <person name="Sheikh S."/>
            <person name="Fu C.-J."/>
            <person name="Brown M.W."/>
            <person name="Baldauf S.L."/>
        </authorList>
    </citation>
    <scope>NUCLEOTIDE SEQUENCE [LARGE SCALE GENOMIC DNA]</scope>
    <source>
        <strain evidence="2 3">ATCC MYA-3509</strain>
    </source>
</reference>
<keyword evidence="3" id="KW-1185">Reference proteome</keyword>
<dbReference type="Proteomes" id="UP001431209">
    <property type="component" value="Unassembled WGS sequence"/>
</dbReference>
<organism evidence="2 3">
    <name type="scientific">Acrasis kona</name>
    <dbReference type="NCBI Taxonomy" id="1008807"/>
    <lineage>
        <taxon>Eukaryota</taxon>
        <taxon>Discoba</taxon>
        <taxon>Heterolobosea</taxon>
        <taxon>Tetramitia</taxon>
        <taxon>Eutetramitia</taxon>
        <taxon>Acrasidae</taxon>
        <taxon>Acrasis</taxon>
    </lineage>
</organism>
<evidence type="ECO:0000256" key="1">
    <source>
        <dbReference type="SAM" id="MobiDB-lite"/>
    </source>
</evidence>
<comment type="caution">
    <text evidence="2">The sequence shown here is derived from an EMBL/GenBank/DDBJ whole genome shotgun (WGS) entry which is preliminary data.</text>
</comment>
<dbReference type="AlphaFoldDB" id="A0AAW2YND0"/>
<name>A0AAW2YND0_9EUKA</name>
<proteinExistence type="predicted"/>
<accession>A0AAW2YND0</accession>